<dbReference type="EMBL" id="RQJO01000007">
    <property type="protein sequence ID" value="RRB06495.1"/>
    <property type="molecule type" value="Genomic_DNA"/>
</dbReference>
<name>A0A3P1BZC7_9BACT</name>
<dbReference type="AlphaFoldDB" id="A0A3P1BZC7"/>
<organism evidence="1 2">
    <name type="scientific">Larkinella rosea</name>
    <dbReference type="NCBI Taxonomy" id="2025312"/>
    <lineage>
        <taxon>Bacteria</taxon>
        <taxon>Pseudomonadati</taxon>
        <taxon>Bacteroidota</taxon>
        <taxon>Cytophagia</taxon>
        <taxon>Cytophagales</taxon>
        <taxon>Spirosomataceae</taxon>
        <taxon>Larkinella</taxon>
    </lineage>
</organism>
<gene>
    <name evidence="1" type="ORF">EHT25_01455</name>
</gene>
<sequence length="158" mass="17499">MTSKLPLETDGAISDTSCFILLDKIDALSLLKDCFRTVYTTTVVTQEFGIQLPEWVQVREVVDKNFLINTSKLVDKGEASIIALAEELPDCILILDDDKARKLAKTLDLKFTGTLGILIRAKNLGVIPAIKPFIEKIRATNFHANEPLLNRVLTSVGE</sequence>
<reference evidence="1 2" key="1">
    <citation type="submission" date="2018-11" db="EMBL/GenBank/DDBJ databases">
        <authorList>
            <person name="Zhou Z."/>
            <person name="Wang G."/>
        </authorList>
    </citation>
    <scope>NUCLEOTIDE SEQUENCE [LARGE SCALE GENOMIC DNA]</scope>
    <source>
        <strain evidence="1 2">KCTC52004</strain>
    </source>
</reference>
<dbReference type="OrthoDB" id="764457at2"/>
<dbReference type="PANTHER" id="PTHR39550:SF1">
    <property type="entry name" value="SLL0658 PROTEIN"/>
    <property type="match status" value="1"/>
</dbReference>
<dbReference type="RefSeq" id="WP_124869559.1">
    <property type="nucleotide sequence ID" value="NZ_RQJO01000007.1"/>
</dbReference>
<accession>A0A3P1BZC7</accession>
<keyword evidence="2" id="KW-1185">Reference proteome</keyword>
<protein>
    <submittedName>
        <fullName evidence="1">DUF3368 domain-containing protein</fullName>
    </submittedName>
</protein>
<proteinExistence type="predicted"/>
<dbReference type="InterPro" id="IPR021799">
    <property type="entry name" value="PIN-like_prokaryotic"/>
</dbReference>
<evidence type="ECO:0000313" key="2">
    <source>
        <dbReference type="Proteomes" id="UP000271925"/>
    </source>
</evidence>
<dbReference type="Proteomes" id="UP000271925">
    <property type="component" value="Unassembled WGS sequence"/>
</dbReference>
<comment type="caution">
    <text evidence="1">The sequence shown here is derived from an EMBL/GenBank/DDBJ whole genome shotgun (WGS) entry which is preliminary data.</text>
</comment>
<dbReference type="PANTHER" id="PTHR39550">
    <property type="entry name" value="SLL0658 PROTEIN"/>
    <property type="match status" value="1"/>
</dbReference>
<dbReference type="Pfam" id="PF11848">
    <property type="entry name" value="DUF3368"/>
    <property type="match status" value="1"/>
</dbReference>
<evidence type="ECO:0000313" key="1">
    <source>
        <dbReference type="EMBL" id="RRB06495.1"/>
    </source>
</evidence>